<dbReference type="GO" id="GO:0003964">
    <property type="term" value="F:RNA-directed DNA polymerase activity"/>
    <property type="evidence" value="ECO:0007669"/>
    <property type="project" value="UniProtKB-KW"/>
</dbReference>
<evidence type="ECO:0000313" key="1">
    <source>
        <dbReference type="EMBL" id="OWZ07792.1"/>
    </source>
</evidence>
<protein>
    <submittedName>
        <fullName evidence="1">Transposon Polyprotein Reverse transcriptase</fullName>
    </submittedName>
</protein>
<reference evidence="2" key="1">
    <citation type="submission" date="2017-03" db="EMBL/GenBank/DDBJ databases">
        <title>Phytopthora megakarya and P. palmivora, two closely related causual agents of cacao black pod achieved similar genome size and gene model numbers by different mechanisms.</title>
        <authorList>
            <person name="Ali S."/>
            <person name="Shao J."/>
            <person name="Larry D.J."/>
            <person name="Kronmiller B."/>
            <person name="Shen D."/>
            <person name="Strem M.D."/>
            <person name="Melnick R.L."/>
            <person name="Guiltinan M.J."/>
            <person name="Tyler B.M."/>
            <person name="Meinhardt L.W."/>
            <person name="Bailey B.A."/>
        </authorList>
    </citation>
    <scope>NUCLEOTIDE SEQUENCE [LARGE SCALE GENOMIC DNA]</scope>
    <source>
        <strain evidence="2">zdho120</strain>
    </source>
</reference>
<dbReference type="EMBL" id="NBNE01003399">
    <property type="protein sequence ID" value="OWZ07792.1"/>
    <property type="molecule type" value="Genomic_DNA"/>
</dbReference>
<keyword evidence="1" id="KW-0548">Nucleotidyltransferase</keyword>
<dbReference type="AlphaFoldDB" id="A0A225VR29"/>
<proteinExistence type="predicted"/>
<organism evidence="1 2">
    <name type="scientific">Phytophthora megakarya</name>
    <dbReference type="NCBI Taxonomy" id="4795"/>
    <lineage>
        <taxon>Eukaryota</taxon>
        <taxon>Sar</taxon>
        <taxon>Stramenopiles</taxon>
        <taxon>Oomycota</taxon>
        <taxon>Peronosporomycetes</taxon>
        <taxon>Peronosporales</taxon>
        <taxon>Peronosporaceae</taxon>
        <taxon>Phytophthora</taxon>
    </lineage>
</organism>
<dbReference type="PANTHER" id="PTHR11439">
    <property type="entry name" value="GAG-POL-RELATED RETROTRANSPOSON"/>
    <property type="match status" value="1"/>
</dbReference>
<dbReference type="OrthoDB" id="105102at2759"/>
<evidence type="ECO:0000313" key="2">
    <source>
        <dbReference type="Proteomes" id="UP000198211"/>
    </source>
</evidence>
<name>A0A225VR29_9STRA</name>
<dbReference type="Proteomes" id="UP000198211">
    <property type="component" value="Unassembled WGS sequence"/>
</dbReference>
<dbReference type="PANTHER" id="PTHR11439:SF440">
    <property type="entry name" value="INTEGRASE CATALYTIC DOMAIN-CONTAINING PROTEIN"/>
    <property type="match status" value="1"/>
</dbReference>
<sequence length="63" mass="6448">MARPLDVVGYSDADYAADEADRKPITGGLVTVDGMAVSWICKKQGGVSLSSTKAEFAAASVVA</sequence>
<accession>A0A225VR29</accession>
<gene>
    <name evidence="1" type="ORF">PHMEG_00019772</name>
</gene>
<keyword evidence="1" id="KW-0808">Transferase</keyword>
<comment type="caution">
    <text evidence="1">The sequence shown here is derived from an EMBL/GenBank/DDBJ whole genome shotgun (WGS) entry which is preliminary data.</text>
</comment>
<keyword evidence="2" id="KW-1185">Reference proteome</keyword>
<keyword evidence="1" id="KW-0695">RNA-directed DNA polymerase</keyword>